<sequence length="75" mass="8704">MPRMTAFSSGFRLRHTHGLDMDPLFLEEDRHSRKDSFSGRPSTHTFRPYEILLTCCKSYAKIYPMCCARSCDPSL</sequence>
<gene>
    <name evidence="1" type="primary">Dyak\GE28083</name>
    <name evidence="1" type="synonym">GE28083</name>
    <name evidence="1" type="ORF">Dyak_GE28083</name>
</gene>
<protein>
    <submittedName>
        <fullName evidence="1">Uncharacterized protein</fullName>
    </submittedName>
</protein>
<evidence type="ECO:0000313" key="2">
    <source>
        <dbReference type="Proteomes" id="UP000002282"/>
    </source>
</evidence>
<dbReference type="Proteomes" id="UP000002282">
    <property type="component" value="Unassembled WGS sequence"/>
</dbReference>
<reference evidence="1 2" key="2">
    <citation type="journal article" date="2007" name="PLoS Biol.">
        <title>Principles of genome evolution in the Drosophila melanogaster species group.</title>
        <authorList>
            <person name="Ranz J.M."/>
            <person name="Maurin D."/>
            <person name="Chan Y.S."/>
            <person name="von Grotthuss M."/>
            <person name="Hillier L.W."/>
            <person name="Roote J."/>
            <person name="Ashburner M."/>
            <person name="Bergman C.M."/>
        </authorList>
    </citation>
    <scope>NUCLEOTIDE SEQUENCE [LARGE SCALE GENOMIC DNA]</scope>
    <source>
        <strain evidence="2">Tai18E2 / Tucson 14021-0261.01</strain>
    </source>
</reference>
<name>A0A0R1E9A0_DROYA</name>
<dbReference type="EMBL" id="CH893242">
    <property type="protein sequence ID" value="KRK05711.1"/>
    <property type="molecule type" value="Genomic_DNA"/>
</dbReference>
<evidence type="ECO:0000313" key="1">
    <source>
        <dbReference type="EMBL" id="KRK05711.1"/>
    </source>
</evidence>
<keyword evidence="2" id="KW-1185">Reference proteome</keyword>
<reference evidence="1 2" key="1">
    <citation type="journal article" date="2007" name="Nature">
        <title>Evolution of genes and genomes on the Drosophila phylogeny.</title>
        <authorList>
            <consortium name="Drosophila 12 Genomes Consortium"/>
            <person name="Clark A.G."/>
            <person name="Eisen M.B."/>
            <person name="Smith D.R."/>
            <person name="Bergman C.M."/>
            <person name="Oliver B."/>
            <person name="Markow T.A."/>
            <person name="Kaufman T.C."/>
            <person name="Kellis M."/>
            <person name="Gelbart W."/>
            <person name="Iyer V.N."/>
            <person name="Pollard D.A."/>
            <person name="Sackton T.B."/>
            <person name="Larracuente A.M."/>
            <person name="Singh N.D."/>
            <person name="Abad J.P."/>
            <person name="Abt D.N."/>
            <person name="Adryan B."/>
            <person name="Aguade M."/>
            <person name="Akashi H."/>
            <person name="Anderson W.W."/>
            <person name="Aquadro C.F."/>
            <person name="Ardell D.H."/>
            <person name="Arguello R."/>
            <person name="Artieri C.G."/>
            <person name="Barbash D.A."/>
            <person name="Barker D."/>
            <person name="Barsanti P."/>
            <person name="Batterham P."/>
            <person name="Batzoglou S."/>
            <person name="Begun D."/>
            <person name="Bhutkar A."/>
            <person name="Blanco E."/>
            <person name="Bosak S.A."/>
            <person name="Bradley R.K."/>
            <person name="Brand A.D."/>
            <person name="Brent M.R."/>
            <person name="Brooks A.N."/>
            <person name="Brown R.H."/>
            <person name="Butlin R.K."/>
            <person name="Caggese C."/>
            <person name="Calvi B.R."/>
            <person name="Bernardo de Carvalho A."/>
            <person name="Caspi A."/>
            <person name="Castrezana S."/>
            <person name="Celniker S.E."/>
            <person name="Chang J.L."/>
            <person name="Chapple C."/>
            <person name="Chatterji S."/>
            <person name="Chinwalla A."/>
            <person name="Civetta A."/>
            <person name="Clifton S.W."/>
            <person name="Comeron J.M."/>
            <person name="Costello J.C."/>
            <person name="Coyne J.A."/>
            <person name="Daub J."/>
            <person name="David R.G."/>
            <person name="Delcher A.L."/>
            <person name="Delehaunty K."/>
            <person name="Do C.B."/>
            <person name="Ebling H."/>
            <person name="Edwards K."/>
            <person name="Eickbush T."/>
            <person name="Evans J.D."/>
            <person name="Filipski A."/>
            <person name="Findeiss S."/>
            <person name="Freyhult E."/>
            <person name="Fulton L."/>
            <person name="Fulton R."/>
            <person name="Garcia A.C."/>
            <person name="Gardiner A."/>
            <person name="Garfield D.A."/>
            <person name="Garvin B.E."/>
            <person name="Gibson G."/>
            <person name="Gilbert D."/>
            <person name="Gnerre S."/>
            <person name="Godfrey J."/>
            <person name="Good R."/>
            <person name="Gotea V."/>
            <person name="Gravely B."/>
            <person name="Greenberg A.J."/>
            <person name="Griffiths-Jones S."/>
            <person name="Gross S."/>
            <person name="Guigo R."/>
            <person name="Gustafson E.A."/>
            <person name="Haerty W."/>
            <person name="Hahn M.W."/>
            <person name="Halligan D.L."/>
            <person name="Halpern A.L."/>
            <person name="Halter G.M."/>
            <person name="Han M.V."/>
            <person name="Heger A."/>
            <person name="Hillier L."/>
            <person name="Hinrichs A.S."/>
            <person name="Holmes I."/>
            <person name="Hoskins R.A."/>
            <person name="Hubisz M.J."/>
            <person name="Hultmark D."/>
            <person name="Huntley M.A."/>
            <person name="Jaffe D.B."/>
            <person name="Jagadeeshan S."/>
            <person name="Jeck W.R."/>
            <person name="Johnson J."/>
            <person name="Jones C.D."/>
            <person name="Jordan W.C."/>
            <person name="Karpen G.H."/>
            <person name="Kataoka E."/>
            <person name="Keightley P.D."/>
            <person name="Kheradpour P."/>
            <person name="Kirkness E.F."/>
            <person name="Koerich L.B."/>
            <person name="Kristiansen K."/>
            <person name="Kudrna D."/>
            <person name="Kulathinal R.J."/>
            <person name="Kumar S."/>
            <person name="Kwok R."/>
            <person name="Lander E."/>
            <person name="Langley C.H."/>
            <person name="Lapoint R."/>
            <person name="Lazzaro B.P."/>
            <person name="Lee S.J."/>
            <person name="Levesque L."/>
            <person name="Li R."/>
            <person name="Lin C.F."/>
            <person name="Lin M.F."/>
            <person name="Lindblad-Toh K."/>
            <person name="Llopart A."/>
            <person name="Long M."/>
            <person name="Low L."/>
            <person name="Lozovsky E."/>
            <person name="Lu J."/>
            <person name="Luo M."/>
            <person name="Machado C.A."/>
            <person name="Makalowski W."/>
            <person name="Marzo M."/>
            <person name="Matsuda M."/>
            <person name="Matzkin L."/>
            <person name="McAllister B."/>
            <person name="McBride C.S."/>
            <person name="McKernan B."/>
            <person name="McKernan K."/>
            <person name="Mendez-Lago M."/>
            <person name="Minx P."/>
            <person name="Mollenhauer M.U."/>
            <person name="Montooth K."/>
            <person name="Mount S.M."/>
            <person name="Mu X."/>
            <person name="Myers E."/>
            <person name="Negre B."/>
            <person name="Newfeld S."/>
            <person name="Nielsen R."/>
            <person name="Noor M.A."/>
            <person name="O'Grady P."/>
            <person name="Pachter L."/>
            <person name="Papaceit M."/>
            <person name="Parisi M.J."/>
            <person name="Parisi M."/>
            <person name="Parts L."/>
            <person name="Pedersen J.S."/>
            <person name="Pesole G."/>
            <person name="Phillippy A.M."/>
            <person name="Ponting C.P."/>
            <person name="Pop M."/>
            <person name="Porcelli D."/>
            <person name="Powell J.R."/>
            <person name="Prohaska S."/>
            <person name="Pruitt K."/>
            <person name="Puig M."/>
            <person name="Quesneville H."/>
            <person name="Ram K.R."/>
            <person name="Rand D."/>
            <person name="Rasmussen M.D."/>
            <person name="Reed L.K."/>
            <person name="Reenan R."/>
            <person name="Reily A."/>
            <person name="Remington K.A."/>
            <person name="Rieger T.T."/>
            <person name="Ritchie M.G."/>
            <person name="Robin C."/>
            <person name="Rogers Y.H."/>
            <person name="Rohde C."/>
            <person name="Rozas J."/>
            <person name="Rubenfield M.J."/>
            <person name="Ruiz A."/>
            <person name="Russo S."/>
            <person name="Salzberg S.L."/>
            <person name="Sanchez-Gracia A."/>
            <person name="Saranga D.J."/>
            <person name="Sato H."/>
            <person name="Schaeffer S.W."/>
            <person name="Schatz M.C."/>
            <person name="Schlenke T."/>
            <person name="Schwartz R."/>
            <person name="Segarra C."/>
            <person name="Singh R.S."/>
            <person name="Sirot L."/>
            <person name="Sirota M."/>
            <person name="Sisneros N.B."/>
            <person name="Smith C.D."/>
            <person name="Smith T.F."/>
            <person name="Spieth J."/>
            <person name="Stage D.E."/>
            <person name="Stark A."/>
            <person name="Stephan W."/>
            <person name="Strausberg R.L."/>
            <person name="Strempel S."/>
            <person name="Sturgill D."/>
            <person name="Sutton G."/>
            <person name="Sutton G.G."/>
            <person name="Tao W."/>
            <person name="Teichmann S."/>
            <person name="Tobari Y.N."/>
            <person name="Tomimura Y."/>
            <person name="Tsolas J.M."/>
            <person name="Valente V.L."/>
            <person name="Venter E."/>
            <person name="Venter J.C."/>
            <person name="Vicario S."/>
            <person name="Vieira F.G."/>
            <person name="Vilella A.J."/>
            <person name="Villasante A."/>
            <person name="Walenz B."/>
            <person name="Wang J."/>
            <person name="Wasserman M."/>
            <person name="Watts T."/>
            <person name="Wilson D."/>
            <person name="Wilson R.K."/>
            <person name="Wing R.A."/>
            <person name="Wolfner M.F."/>
            <person name="Wong A."/>
            <person name="Wong G.K."/>
            <person name="Wu C.I."/>
            <person name="Wu G."/>
            <person name="Yamamoto D."/>
            <person name="Yang H.P."/>
            <person name="Yang S.P."/>
            <person name="Yorke J.A."/>
            <person name="Yoshida K."/>
            <person name="Zdobnov E."/>
            <person name="Zhang P."/>
            <person name="Zhang Y."/>
            <person name="Zimin A.V."/>
            <person name="Baldwin J."/>
            <person name="Abdouelleil A."/>
            <person name="Abdulkadir J."/>
            <person name="Abebe A."/>
            <person name="Abera B."/>
            <person name="Abreu J."/>
            <person name="Acer S.C."/>
            <person name="Aftuck L."/>
            <person name="Alexander A."/>
            <person name="An P."/>
            <person name="Anderson E."/>
            <person name="Anderson S."/>
            <person name="Arachi H."/>
            <person name="Azer M."/>
            <person name="Bachantsang P."/>
            <person name="Barry A."/>
            <person name="Bayul T."/>
            <person name="Berlin A."/>
            <person name="Bessette D."/>
            <person name="Bloom T."/>
            <person name="Blye J."/>
            <person name="Boguslavskiy L."/>
            <person name="Bonnet C."/>
            <person name="Boukhgalter B."/>
            <person name="Bourzgui I."/>
            <person name="Brown A."/>
            <person name="Cahill P."/>
            <person name="Channer S."/>
            <person name="Cheshatsang Y."/>
            <person name="Chuda L."/>
            <person name="Citroen M."/>
            <person name="Collymore A."/>
            <person name="Cooke P."/>
            <person name="Costello M."/>
            <person name="D'Aco K."/>
            <person name="Daza R."/>
            <person name="De Haan G."/>
            <person name="DeGray S."/>
            <person name="DeMaso C."/>
            <person name="Dhargay N."/>
            <person name="Dooley K."/>
            <person name="Dooley E."/>
            <person name="Doricent M."/>
            <person name="Dorje P."/>
            <person name="Dorjee K."/>
            <person name="Dupes A."/>
            <person name="Elong R."/>
            <person name="Falk J."/>
            <person name="Farina A."/>
            <person name="Faro S."/>
            <person name="Ferguson D."/>
            <person name="Fisher S."/>
            <person name="Foley C.D."/>
            <person name="Franke A."/>
            <person name="Friedrich D."/>
            <person name="Gadbois L."/>
            <person name="Gearin G."/>
            <person name="Gearin C.R."/>
            <person name="Giannoukos G."/>
            <person name="Goode T."/>
            <person name="Graham J."/>
            <person name="Grandbois E."/>
            <person name="Grewal S."/>
            <person name="Gyaltsen K."/>
            <person name="Hafez N."/>
            <person name="Hagos B."/>
            <person name="Hall J."/>
            <person name="Henson C."/>
            <person name="Hollinger A."/>
            <person name="Honan T."/>
            <person name="Huard M.D."/>
            <person name="Hughes L."/>
            <person name="Hurhula B."/>
            <person name="Husby M.E."/>
            <person name="Kamat A."/>
            <person name="Kanga B."/>
            <person name="Kashin S."/>
            <person name="Khazanovich D."/>
            <person name="Kisner P."/>
            <person name="Lance K."/>
            <person name="Lara M."/>
            <person name="Lee W."/>
            <person name="Lennon N."/>
            <person name="Letendre F."/>
            <person name="LeVine R."/>
            <person name="Lipovsky A."/>
            <person name="Liu X."/>
            <person name="Liu J."/>
            <person name="Liu S."/>
            <person name="Lokyitsang T."/>
            <person name="Lokyitsang Y."/>
            <person name="Lubonja R."/>
            <person name="Lui A."/>
            <person name="MacDonald P."/>
            <person name="Magnisalis V."/>
            <person name="Maru K."/>
            <person name="Matthews C."/>
            <person name="McCusker W."/>
            <person name="McDonough S."/>
            <person name="Mehta T."/>
            <person name="Meldrim J."/>
            <person name="Meneus L."/>
            <person name="Mihai O."/>
            <person name="Mihalev A."/>
            <person name="Mihova T."/>
            <person name="Mittelman R."/>
            <person name="Mlenga V."/>
            <person name="Montmayeur A."/>
            <person name="Mulrain L."/>
            <person name="Navidi A."/>
            <person name="Naylor J."/>
            <person name="Negash T."/>
            <person name="Nguyen T."/>
            <person name="Nguyen N."/>
            <person name="Nicol R."/>
            <person name="Norbu C."/>
            <person name="Norbu N."/>
            <person name="Novod N."/>
            <person name="O'Neill B."/>
            <person name="Osman S."/>
            <person name="Markiewicz E."/>
            <person name="Oyono O.L."/>
            <person name="Patti C."/>
            <person name="Phunkhang P."/>
            <person name="Pierre F."/>
            <person name="Priest M."/>
            <person name="Raghuraman S."/>
            <person name="Rege F."/>
            <person name="Reyes R."/>
            <person name="Rise C."/>
            <person name="Rogov P."/>
            <person name="Ross K."/>
            <person name="Ryan E."/>
            <person name="Settipalli S."/>
            <person name="Shea T."/>
            <person name="Sherpa N."/>
            <person name="Shi L."/>
            <person name="Shih D."/>
            <person name="Sparrow T."/>
            <person name="Spaulding J."/>
            <person name="Stalker J."/>
            <person name="Stange-Thomann N."/>
            <person name="Stavropoulos S."/>
            <person name="Stone C."/>
            <person name="Strader C."/>
            <person name="Tesfaye S."/>
            <person name="Thomson T."/>
            <person name="Thoulutsang Y."/>
            <person name="Thoulutsang D."/>
            <person name="Topham K."/>
            <person name="Topping I."/>
            <person name="Tsamla T."/>
            <person name="Vassiliev H."/>
            <person name="Vo A."/>
            <person name="Wangchuk T."/>
            <person name="Wangdi T."/>
            <person name="Weiand M."/>
            <person name="Wilkinson J."/>
            <person name="Wilson A."/>
            <person name="Yadav S."/>
            <person name="Young G."/>
            <person name="Yu Q."/>
            <person name="Zembek L."/>
            <person name="Zhong D."/>
            <person name="Zimmer A."/>
            <person name="Zwirko Z."/>
            <person name="Jaffe D.B."/>
            <person name="Alvarez P."/>
            <person name="Brockman W."/>
            <person name="Butler J."/>
            <person name="Chin C."/>
            <person name="Gnerre S."/>
            <person name="Grabherr M."/>
            <person name="Kleber M."/>
            <person name="Mauceli E."/>
            <person name="MacCallum I."/>
        </authorList>
    </citation>
    <scope>NUCLEOTIDE SEQUENCE [LARGE SCALE GENOMIC DNA]</scope>
    <source>
        <strain evidence="2">Tai18E2 / Tucson 14021-0261.01</strain>
    </source>
</reference>
<dbReference type="AlphaFoldDB" id="A0A0R1E9A0"/>
<dbReference type="KEGG" id="dya:Dyak_GE28083"/>
<organism evidence="1 2">
    <name type="scientific">Drosophila yakuba</name>
    <name type="common">Fruit fly</name>
    <dbReference type="NCBI Taxonomy" id="7245"/>
    <lineage>
        <taxon>Eukaryota</taxon>
        <taxon>Metazoa</taxon>
        <taxon>Ecdysozoa</taxon>
        <taxon>Arthropoda</taxon>
        <taxon>Hexapoda</taxon>
        <taxon>Insecta</taxon>
        <taxon>Pterygota</taxon>
        <taxon>Neoptera</taxon>
        <taxon>Endopterygota</taxon>
        <taxon>Diptera</taxon>
        <taxon>Brachycera</taxon>
        <taxon>Muscomorpha</taxon>
        <taxon>Ephydroidea</taxon>
        <taxon>Drosophilidae</taxon>
        <taxon>Drosophila</taxon>
        <taxon>Sophophora</taxon>
    </lineage>
</organism>
<accession>A0A0R1E9A0</accession>
<proteinExistence type="predicted"/>